<feature type="chain" id="PRO_5045432367" description="Exo-alpha-sialidase" evidence="1">
    <location>
        <begin position="21"/>
        <end position="539"/>
    </location>
</feature>
<accession>A0ABP8XRX4</accession>
<name>A0ABP8XRX4_9ACTN</name>
<evidence type="ECO:0000313" key="3">
    <source>
        <dbReference type="Proteomes" id="UP001499974"/>
    </source>
</evidence>
<evidence type="ECO:0008006" key="4">
    <source>
        <dbReference type="Google" id="ProtNLM"/>
    </source>
</evidence>
<protein>
    <recommendedName>
        <fullName evidence="4">Exo-alpha-sialidase</fullName>
    </recommendedName>
</protein>
<dbReference type="RefSeq" id="WP_345522838.1">
    <property type="nucleotide sequence ID" value="NZ_BAABKM010000003.1"/>
</dbReference>
<dbReference type="EMBL" id="BAABKM010000003">
    <property type="protein sequence ID" value="GAA4713479.1"/>
    <property type="molecule type" value="Genomic_DNA"/>
</dbReference>
<gene>
    <name evidence="2" type="ORF">GCM10023349_35750</name>
</gene>
<evidence type="ECO:0000313" key="2">
    <source>
        <dbReference type="EMBL" id="GAA4713479.1"/>
    </source>
</evidence>
<evidence type="ECO:0000256" key="1">
    <source>
        <dbReference type="SAM" id="SignalP"/>
    </source>
</evidence>
<sequence length="539" mass="57374">MRTRHLIPVAALLASFVGLAGAQALTTASAPQRGGTRPASYDYLATQVFTAPGLGSIAVGMPNKSVVKIQHRPAGATTWDAPSVLFAGKGRLTCGQIDGAASPGGIALTLECDRSYYEDQAPVHTQALVTRDLASWSRHELPGEAYQPPAISPDGRTAAWPASGGDGFVRWRAGAGFSTLVSTGFRGDGGAETIVAEDSGTVSLMGAESRAGKCRLGVHARPLSGPERVQLVSDVDPGCTEGSLTTVDDLTVRGDDNSRATTYVVSRADTSSPWQLTVPRPVDGAGLVVYRGSPKRTIHPSYLDVAGKPLLVIGSPDRRRLMVQTYDDSTRTWSPRTTVYDHGFPGCTGGDFGGDATAQVFFLDLHCYAKERADGRYPPYDHDYDAMPRGRTLLLSADGVTWKAAPIGRRPYAVNAAASLVAAPGRHATRILSPAGIASVPVTTGGRCEFVFPVAADRLLRLHGGPHARWPRRVQLSTPTGWRTVDTIAMPARGRCQRAFDSNYLRPTRFDLVGGSKGVGLTVRRGGPDGWRVVRTSRY</sequence>
<organism evidence="2 3">
    <name type="scientific">Nocardioides conyzicola</name>
    <dbReference type="NCBI Taxonomy" id="1651781"/>
    <lineage>
        <taxon>Bacteria</taxon>
        <taxon>Bacillati</taxon>
        <taxon>Actinomycetota</taxon>
        <taxon>Actinomycetes</taxon>
        <taxon>Propionibacteriales</taxon>
        <taxon>Nocardioidaceae</taxon>
        <taxon>Nocardioides</taxon>
    </lineage>
</organism>
<reference evidence="3" key="1">
    <citation type="journal article" date="2019" name="Int. J. Syst. Evol. Microbiol.">
        <title>The Global Catalogue of Microorganisms (GCM) 10K type strain sequencing project: providing services to taxonomists for standard genome sequencing and annotation.</title>
        <authorList>
            <consortium name="The Broad Institute Genomics Platform"/>
            <consortium name="The Broad Institute Genome Sequencing Center for Infectious Disease"/>
            <person name="Wu L."/>
            <person name="Ma J."/>
        </authorList>
    </citation>
    <scope>NUCLEOTIDE SEQUENCE [LARGE SCALE GENOMIC DNA]</scope>
    <source>
        <strain evidence="3">JCM 18531</strain>
    </source>
</reference>
<dbReference type="Proteomes" id="UP001499974">
    <property type="component" value="Unassembled WGS sequence"/>
</dbReference>
<comment type="caution">
    <text evidence="2">The sequence shown here is derived from an EMBL/GenBank/DDBJ whole genome shotgun (WGS) entry which is preliminary data.</text>
</comment>
<feature type="signal peptide" evidence="1">
    <location>
        <begin position="1"/>
        <end position="20"/>
    </location>
</feature>
<proteinExistence type="predicted"/>
<keyword evidence="3" id="KW-1185">Reference proteome</keyword>
<keyword evidence="1" id="KW-0732">Signal</keyword>